<sequence length="501" mass="53820">MSLLKHAKQYLANQSKYAHLNAFVSLAEPSKLVSHADVKAERRDVKDKPIAVKDNICTADLKTTASSGILKEFTSPYDATVVKLLRDAGAVVCGKTNMDEFGMGSHSTHSYAGAVTMQRHSAEEEKSAGGSSGGSALAVASAQCWAALGTDTGGSVRLPAAYTGVVGFKPSYGLLSRWGVIAYANSLDTVGILGKGVQDVRAVFDALNAYDSQDPTSVSPSTRARLNNKKKDSLRIGIPLEYNISTLQPAVRQAWMRTLRELHERGHSLHPIRLPATQHALSAYYILAPAEASSNLAKYDGVRYGSRAEGIDGSPESVLFAKTRGQGLGPEVQRRILLGAFTLSAQAMDNYFIQAQKIRRLVQHDFNRVFTTPNPLLDEMPEQSEYQPLVDVIVCPTAPTLAPSLASVEDQDPISAYMNDIFTVPASLAGLPSISVPVRIARDEQITVQPFEETAGIQIIGQYGDDNLVFAAADIVSRISPTSQAQSKAPDVTSWGASISK</sequence>
<dbReference type="GO" id="GO:0032543">
    <property type="term" value="P:mitochondrial translation"/>
    <property type="evidence" value="ECO:0007669"/>
    <property type="project" value="UniProtKB-UniRule"/>
</dbReference>
<dbReference type="SUPFAM" id="SSF75304">
    <property type="entry name" value="Amidase signature (AS) enzymes"/>
    <property type="match status" value="1"/>
</dbReference>
<keyword evidence="1 5" id="KW-0436">Ligase</keyword>
<dbReference type="NCBIfam" id="TIGR00132">
    <property type="entry name" value="gatA"/>
    <property type="match status" value="1"/>
</dbReference>
<evidence type="ECO:0000256" key="5">
    <source>
        <dbReference type="HAMAP-Rule" id="MF_03150"/>
    </source>
</evidence>
<dbReference type="Proteomes" id="UP000758155">
    <property type="component" value="Unassembled WGS sequence"/>
</dbReference>
<dbReference type="HAMAP" id="MF_00120">
    <property type="entry name" value="GatA"/>
    <property type="match status" value="1"/>
</dbReference>
<dbReference type="GO" id="GO:0005524">
    <property type="term" value="F:ATP binding"/>
    <property type="evidence" value="ECO:0007669"/>
    <property type="project" value="UniProtKB-KW"/>
</dbReference>
<dbReference type="InterPro" id="IPR036928">
    <property type="entry name" value="AS_sf"/>
</dbReference>
<gene>
    <name evidence="7" type="primary">HER2</name>
    <name evidence="7" type="ORF">E8E12_006048</name>
</gene>
<keyword evidence="5" id="KW-0496">Mitochondrion</keyword>
<organism evidence="7 8">
    <name type="scientific">Didymella heteroderae</name>
    <dbReference type="NCBI Taxonomy" id="1769908"/>
    <lineage>
        <taxon>Eukaryota</taxon>
        <taxon>Fungi</taxon>
        <taxon>Dikarya</taxon>
        <taxon>Ascomycota</taxon>
        <taxon>Pezizomycotina</taxon>
        <taxon>Dothideomycetes</taxon>
        <taxon>Pleosporomycetidae</taxon>
        <taxon>Pleosporales</taxon>
        <taxon>Pleosporineae</taxon>
        <taxon>Didymellaceae</taxon>
        <taxon>Didymella</taxon>
    </lineage>
</organism>
<evidence type="ECO:0000256" key="4">
    <source>
        <dbReference type="ARBA" id="ARBA00022917"/>
    </source>
</evidence>
<comment type="similarity">
    <text evidence="5">Belongs to the amidase family. GatA subfamily.</text>
</comment>
<dbReference type="GO" id="GO:0050567">
    <property type="term" value="F:glutaminyl-tRNA synthase (glutamine-hydrolyzing) activity"/>
    <property type="evidence" value="ECO:0007669"/>
    <property type="project" value="UniProtKB-UniRule"/>
</dbReference>
<comment type="subunit">
    <text evidence="5">Subunit of the heterotrimeric GatCAB amidotransferase (AdT) complex, composed of A, B and C subunits.</text>
</comment>
<dbReference type="InterPro" id="IPR004412">
    <property type="entry name" value="GatA"/>
</dbReference>
<feature type="active site" description="Acyl-ester intermediate" evidence="5">
    <location>
        <position position="155"/>
    </location>
</feature>
<dbReference type="InterPro" id="IPR000120">
    <property type="entry name" value="Amidase"/>
</dbReference>
<keyword evidence="4 5" id="KW-0648">Protein biosynthesis</keyword>
<dbReference type="PANTHER" id="PTHR11895">
    <property type="entry name" value="TRANSAMIDASE"/>
    <property type="match status" value="1"/>
</dbReference>
<evidence type="ECO:0000256" key="2">
    <source>
        <dbReference type="ARBA" id="ARBA00022741"/>
    </source>
</evidence>
<dbReference type="Gene3D" id="3.90.1300.10">
    <property type="entry name" value="Amidase signature (AS) domain"/>
    <property type="match status" value="1"/>
</dbReference>
<reference evidence="7" key="1">
    <citation type="submission" date="2019-04" db="EMBL/GenBank/DDBJ databases">
        <title>Sequencing of skin fungus with MAO and IRED activity.</title>
        <authorList>
            <person name="Marsaioli A.J."/>
            <person name="Bonatto J.M.C."/>
            <person name="Reis Junior O."/>
        </authorList>
    </citation>
    <scope>NUCLEOTIDE SEQUENCE</scope>
    <source>
        <strain evidence="7">28M1</strain>
    </source>
</reference>
<proteinExistence type="inferred from homology"/>
<comment type="subcellular location">
    <subcellularLocation>
        <location evidence="5">Mitochondrion</location>
    </subcellularLocation>
</comment>
<dbReference type="OrthoDB" id="421993at2759"/>
<feature type="active site" description="Charge relay system" evidence="5">
    <location>
        <position position="53"/>
    </location>
</feature>
<feature type="domain" description="Amidase" evidence="6">
    <location>
        <begin position="20"/>
        <end position="469"/>
    </location>
</feature>
<evidence type="ECO:0000256" key="3">
    <source>
        <dbReference type="ARBA" id="ARBA00022840"/>
    </source>
</evidence>
<comment type="function">
    <text evidence="5">Allows the formation of correctly charged Gln-tRNA(Gln) through the transamidation of misacylated Glu-tRNA(Gln) in the mitochondria. The reaction takes place in the presence of glutamine and ATP through an activated gamma-phospho-Glu-tRNA(Gln).</text>
</comment>
<feature type="active site" description="Charge relay system" evidence="5">
    <location>
        <position position="131"/>
    </location>
</feature>
<evidence type="ECO:0000256" key="1">
    <source>
        <dbReference type="ARBA" id="ARBA00022598"/>
    </source>
</evidence>
<evidence type="ECO:0000313" key="7">
    <source>
        <dbReference type="EMBL" id="KAF3036188.1"/>
    </source>
</evidence>
<dbReference type="AlphaFoldDB" id="A0A9P5BZ67"/>
<comment type="caution">
    <text evidence="7">The sequence shown here is derived from an EMBL/GenBank/DDBJ whole genome shotgun (WGS) entry which is preliminary data.</text>
</comment>
<protein>
    <recommendedName>
        <fullName evidence="5">Glutamyl-tRNA(Gln) amidotransferase subunit A, mitochondrial</fullName>
        <shortName evidence="5">Glu-AdT subunit A</shortName>
        <ecNumber evidence="5">6.3.5.7</ecNumber>
    </recommendedName>
</protein>
<dbReference type="PANTHER" id="PTHR11895:SF7">
    <property type="entry name" value="GLUTAMYL-TRNA(GLN) AMIDOTRANSFERASE SUBUNIT A, MITOCHONDRIAL"/>
    <property type="match status" value="1"/>
</dbReference>
<dbReference type="Pfam" id="PF01425">
    <property type="entry name" value="Amidase"/>
    <property type="match status" value="1"/>
</dbReference>
<accession>A0A9P5BZ67</accession>
<dbReference type="GO" id="GO:0070681">
    <property type="term" value="P:glutaminyl-tRNAGln biosynthesis via transamidation"/>
    <property type="evidence" value="ECO:0007669"/>
    <property type="project" value="UniProtKB-UniRule"/>
</dbReference>
<evidence type="ECO:0000313" key="8">
    <source>
        <dbReference type="Proteomes" id="UP000758155"/>
    </source>
</evidence>
<dbReference type="EC" id="6.3.5.7" evidence="5"/>
<evidence type="ECO:0000259" key="6">
    <source>
        <dbReference type="Pfam" id="PF01425"/>
    </source>
</evidence>
<keyword evidence="8" id="KW-1185">Reference proteome</keyword>
<dbReference type="GO" id="GO:0005739">
    <property type="term" value="C:mitochondrion"/>
    <property type="evidence" value="ECO:0007669"/>
    <property type="project" value="UniProtKB-SubCell"/>
</dbReference>
<dbReference type="EMBL" id="SWKV01000052">
    <property type="protein sequence ID" value="KAF3036188.1"/>
    <property type="molecule type" value="Genomic_DNA"/>
</dbReference>
<keyword evidence="2 5" id="KW-0547">Nucleotide-binding</keyword>
<dbReference type="GO" id="GO:0030956">
    <property type="term" value="C:glutamyl-tRNA(Gln) amidotransferase complex"/>
    <property type="evidence" value="ECO:0007669"/>
    <property type="project" value="UniProtKB-UniRule"/>
</dbReference>
<keyword evidence="3 5" id="KW-0067">ATP-binding</keyword>
<comment type="catalytic activity">
    <reaction evidence="5">
        <text>L-glutamyl-tRNA(Gln) + L-glutamine + ATP + H2O = L-glutaminyl-tRNA(Gln) + L-glutamate + ADP + phosphate + H(+)</text>
        <dbReference type="Rhea" id="RHEA:17521"/>
        <dbReference type="Rhea" id="RHEA-COMP:9681"/>
        <dbReference type="Rhea" id="RHEA-COMP:9684"/>
        <dbReference type="ChEBI" id="CHEBI:15377"/>
        <dbReference type="ChEBI" id="CHEBI:15378"/>
        <dbReference type="ChEBI" id="CHEBI:29985"/>
        <dbReference type="ChEBI" id="CHEBI:30616"/>
        <dbReference type="ChEBI" id="CHEBI:43474"/>
        <dbReference type="ChEBI" id="CHEBI:58359"/>
        <dbReference type="ChEBI" id="CHEBI:78520"/>
        <dbReference type="ChEBI" id="CHEBI:78521"/>
        <dbReference type="ChEBI" id="CHEBI:456216"/>
        <dbReference type="EC" id="6.3.5.7"/>
    </reaction>
</comment>
<name>A0A9P5BZ67_9PLEO</name>
<dbReference type="InterPro" id="IPR023631">
    <property type="entry name" value="Amidase_dom"/>
</dbReference>